<dbReference type="PANTHER" id="PTHR43378">
    <property type="entry name" value="UDP-3-O-ACYLGLUCOSAMINE N-ACYLTRANSFERASE"/>
    <property type="match status" value="1"/>
</dbReference>
<sequence>MASSKFYKNLGPRKLTTIIDFLHDIIEPPKIHEDIAIHDIKILQEASPNDISFLSNTKYSEFLKTTKAAACIVPKNFTGEVNPNTLLIHAENSYFAYGKLIDFFYTPIKSYPAKIMKSAIVADSAIIGKNCYIGHNVVIEEDVIIGDNSIIEAGSFIGRGVNLGRNARIEQHVSINYAIIGDDVVILTGAKIGQDGFGFSTEKGVHHKIFHAKIVKIGNNVEIGANTTIDRGALQDTIIEDLCRIDNLVQIGHGVKIGKGSIIVAQAGIAGSSTIGKYCALGGQVGIAGHLNIGDGVQVAAQGGVAQNIEAGKIVGGSPAVHIIDWHRQSIIMKQLLKKRPK</sequence>
<dbReference type="EMBL" id="CP157197">
    <property type="protein sequence ID" value="XBG66569.1"/>
    <property type="molecule type" value="Genomic_DNA"/>
</dbReference>
<evidence type="ECO:0000256" key="4">
    <source>
        <dbReference type="ARBA" id="ARBA00022737"/>
    </source>
</evidence>
<dbReference type="PROSITE" id="PS00101">
    <property type="entry name" value="HEXAPEP_TRANSFERASES"/>
    <property type="match status" value="1"/>
</dbReference>
<dbReference type="InterPro" id="IPR007691">
    <property type="entry name" value="LpxD"/>
</dbReference>
<dbReference type="GO" id="GO:0103118">
    <property type="term" value="F:UDP-3-O-[(3R)-3-hydroxyacyl]-glucosamine N-acyltransferase activity"/>
    <property type="evidence" value="ECO:0007669"/>
    <property type="project" value="UniProtKB-EC"/>
</dbReference>
<evidence type="ECO:0000259" key="8">
    <source>
        <dbReference type="Pfam" id="PF04613"/>
    </source>
</evidence>
<evidence type="ECO:0000256" key="3">
    <source>
        <dbReference type="ARBA" id="ARBA00022679"/>
    </source>
</evidence>
<dbReference type="SUPFAM" id="SSF51161">
    <property type="entry name" value="Trimeric LpxA-like enzymes"/>
    <property type="match status" value="1"/>
</dbReference>
<dbReference type="Gene3D" id="3.40.1390.10">
    <property type="entry name" value="MurE/MurF, N-terminal domain"/>
    <property type="match status" value="1"/>
</dbReference>
<dbReference type="Gene3D" id="2.160.10.10">
    <property type="entry name" value="Hexapeptide repeat proteins"/>
    <property type="match status" value="1"/>
</dbReference>
<dbReference type="CDD" id="cd03352">
    <property type="entry name" value="LbH_LpxD"/>
    <property type="match status" value="1"/>
</dbReference>
<dbReference type="HAMAP" id="MF_00523">
    <property type="entry name" value="LpxD"/>
    <property type="match status" value="1"/>
</dbReference>
<dbReference type="Pfam" id="PF04613">
    <property type="entry name" value="LpxD"/>
    <property type="match status" value="1"/>
</dbReference>
<dbReference type="NCBIfam" id="TIGR01853">
    <property type="entry name" value="lipid_A_lpxD"/>
    <property type="match status" value="1"/>
</dbReference>
<dbReference type="InterPro" id="IPR001451">
    <property type="entry name" value="Hexapep"/>
</dbReference>
<keyword evidence="2 7" id="KW-0441">Lipid A biosynthesis</keyword>
<comment type="catalytic activity">
    <reaction evidence="7">
        <text>a UDP-3-O-[(3R)-3-hydroxyacyl]-alpha-D-glucosamine + a (3R)-hydroxyacyl-[ACP] = a UDP-2-N,3-O-bis[(3R)-3-hydroxyacyl]-alpha-D-glucosamine + holo-[ACP] + H(+)</text>
        <dbReference type="Rhea" id="RHEA:53836"/>
        <dbReference type="Rhea" id="RHEA-COMP:9685"/>
        <dbReference type="Rhea" id="RHEA-COMP:9945"/>
        <dbReference type="ChEBI" id="CHEBI:15378"/>
        <dbReference type="ChEBI" id="CHEBI:64479"/>
        <dbReference type="ChEBI" id="CHEBI:78827"/>
        <dbReference type="ChEBI" id="CHEBI:137740"/>
        <dbReference type="ChEBI" id="CHEBI:137748"/>
        <dbReference type="EC" id="2.3.1.191"/>
    </reaction>
</comment>
<organism evidence="9">
    <name type="scientific">Rickettsia oklahomensis</name>
    <dbReference type="NCBI Taxonomy" id="3141789"/>
    <lineage>
        <taxon>Bacteria</taxon>
        <taxon>Pseudomonadati</taxon>
        <taxon>Pseudomonadota</taxon>
        <taxon>Alphaproteobacteria</taxon>
        <taxon>Rickettsiales</taxon>
        <taxon>Rickettsiaceae</taxon>
        <taxon>Rickettsieae</taxon>
        <taxon>Rickettsia</taxon>
        <taxon>belli group</taxon>
    </lineage>
</organism>
<dbReference type="GO" id="GO:0016020">
    <property type="term" value="C:membrane"/>
    <property type="evidence" value="ECO:0007669"/>
    <property type="project" value="GOC"/>
</dbReference>
<evidence type="ECO:0000256" key="5">
    <source>
        <dbReference type="ARBA" id="ARBA00023098"/>
    </source>
</evidence>
<accession>A0AAU7BZM8</accession>
<reference evidence="9" key="1">
    <citation type="submission" date="2024-05" db="EMBL/GenBank/DDBJ databases">
        <title>Characterization of a novel Rickettsia species. (Rickettsia oklahomia sp. nov.) from Amblyomma americanum ticks.</title>
        <authorList>
            <person name="Korla P.K."/>
            <person name="Karounos M."/>
            <person name="Wilson J.M."/>
            <person name="Little S.E."/>
            <person name="Qurollo B.A."/>
        </authorList>
    </citation>
    <scope>NUCLEOTIDE SEQUENCE</scope>
    <source>
        <strain evidence="9">Oklahoma-10</strain>
    </source>
</reference>
<evidence type="ECO:0000313" key="9">
    <source>
        <dbReference type="EMBL" id="XBG66569.1"/>
    </source>
</evidence>
<evidence type="ECO:0000256" key="6">
    <source>
        <dbReference type="ARBA" id="ARBA00023315"/>
    </source>
</evidence>
<dbReference type="EC" id="2.3.1.191" evidence="7"/>
<comment type="similarity">
    <text evidence="7">Belongs to the transferase hexapeptide repeat family. LpxD subfamily.</text>
</comment>
<evidence type="ECO:0000256" key="1">
    <source>
        <dbReference type="ARBA" id="ARBA00022516"/>
    </source>
</evidence>
<dbReference type="RefSeq" id="WP_347939188.1">
    <property type="nucleotide sequence ID" value="NZ_CP157197.1"/>
</dbReference>
<dbReference type="NCBIfam" id="NF002060">
    <property type="entry name" value="PRK00892.1"/>
    <property type="match status" value="1"/>
</dbReference>
<feature type="active site" description="Proton acceptor" evidence="7">
    <location>
        <position position="253"/>
    </location>
</feature>
<name>A0AAU7BZM8_9RICK</name>
<comment type="pathway">
    <text evidence="7">Bacterial outer membrane biogenesis; LPS lipid A biosynthesis.</text>
</comment>
<dbReference type="InterPro" id="IPR018357">
    <property type="entry name" value="Hexapep_transf_CS"/>
</dbReference>
<keyword evidence="5 7" id="KW-0443">Lipid metabolism</keyword>
<evidence type="ECO:0000256" key="2">
    <source>
        <dbReference type="ARBA" id="ARBA00022556"/>
    </source>
</evidence>
<dbReference type="KEGG" id="rof:AAGW17_01585"/>
<evidence type="ECO:0000256" key="7">
    <source>
        <dbReference type="HAMAP-Rule" id="MF_00523"/>
    </source>
</evidence>
<dbReference type="InterPro" id="IPR011004">
    <property type="entry name" value="Trimer_LpxA-like_sf"/>
</dbReference>
<proteinExistence type="inferred from homology"/>
<dbReference type="AlphaFoldDB" id="A0AAU7BZM8"/>
<comment type="function">
    <text evidence="7">Catalyzes the N-acylation of UDP-3-O-acylglucosamine using 3-hydroxyacyl-ACP as the acyl donor. Is involved in the biosynthesis of lipid A, a phosphorylated glycolipid that anchors the lipopolysaccharide to the outer membrane of the cell.</text>
</comment>
<protein>
    <recommendedName>
        <fullName evidence="7">UDP-3-O-acylglucosamine N-acyltransferase</fullName>
        <ecNumber evidence="7">2.3.1.191</ecNumber>
    </recommendedName>
</protein>
<comment type="subunit">
    <text evidence="7">Homotrimer.</text>
</comment>
<dbReference type="GO" id="GO:0016410">
    <property type="term" value="F:N-acyltransferase activity"/>
    <property type="evidence" value="ECO:0007669"/>
    <property type="project" value="InterPro"/>
</dbReference>
<dbReference type="Pfam" id="PF00132">
    <property type="entry name" value="Hexapep"/>
    <property type="match status" value="2"/>
</dbReference>
<keyword evidence="4 7" id="KW-0677">Repeat</keyword>
<keyword evidence="6 7" id="KW-0012">Acyltransferase</keyword>
<dbReference type="GO" id="GO:0009245">
    <property type="term" value="P:lipid A biosynthetic process"/>
    <property type="evidence" value="ECO:0007669"/>
    <property type="project" value="UniProtKB-UniRule"/>
</dbReference>
<keyword evidence="1 7" id="KW-0444">Lipid biosynthesis</keyword>
<dbReference type="PANTHER" id="PTHR43378:SF2">
    <property type="entry name" value="UDP-3-O-ACYLGLUCOSAMINE N-ACYLTRANSFERASE 1, MITOCHONDRIAL-RELATED"/>
    <property type="match status" value="1"/>
</dbReference>
<feature type="domain" description="UDP-3-O-[3-hydroxymyristoyl] glucosamine N-acyltransferase non-repeat region" evidence="8">
    <location>
        <begin position="34"/>
        <end position="102"/>
    </location>
</feature>
<dbReference type="InterPro" id="IPR020573">
    <property type="entry name" value="UDP_GlcNAc_AcTrfase_non-rep"/>
</dbReference>
<gene>
    <name evidence="7 9" type="primary">lpxD</name>
    <name evidence="9" type="ORF">AAGW17_01585</name>
</gene>
<keyword evidence="3 7" id="KW-0808">Transferase</keyword>